<dbReference type="RefSeq" id="WP_185691347.1">
    <property type="nucleotide sequence ID" value="NZ_JACHVA010000028.1"/>
</dbReference>
<accession>A0A7X1E2L6</accession>
<reference evidence="2 3" key="1">
    <citation type="submission" date="2020-07" db="EMBL/GenBank/DDBJ databases">
        <authorList>
            <person name="Feng X."/>
        </authorList>
    </citation>
    <scope>NUCLEOTIDE SEQUENCE [LARGE SCALE GENOMIC DNA]</scope>
    <source>
        <strain evidence="2 3">JCM14086</strain>
    </source>
</reference>
<keyword evidence="3" id="KW-1185">Reference proteome</keyword>
<organism evidence="2 3">
    <name type="scientific">Puniceicoccus vermicola</name>
    <dbReference type="NCBI Taxonomy" id="388746"/>
    <lineage>
        <taxon>Bacteria</taxon>
        <taxon>Pseudomonadati</taxon>
        <taxon>Verrucomicrobiota</taxon>
        <taxon>Opitutia</taxon>
        <taxon>Puniceicoccales</taxon>
        <taxon>Puniceicoccaceae</taxon>
        <taxon>Puniceicoccus</taxon>
    </lineage>
</organism>
<dbReference type="AlphaFoldDB" id="A0A7X1E2L6"/>
<dbReference type="Proteomes" id="UP000525652">
    <property type="component" value="Unassembled WGS sequence"/>
</dbReference>
<keyword evidence="1" id="KW-1133">Transmembrane helix</keyword>
<gene>
    <name evidence="2" type="ORF">H5P30_02290</name>
</gene>
<protein>
    <submittedName>
        <fullName evidence="2">Uncharacterized protein</fullName>
    </submittedName>
</protein>
<feature type="transmembrane region" description="Helical" evidence="1">
    <location>
        <begin position="6"/>
        <end position="23"/>
    </location>
</feature>
<sequence>MELEIVVWVVLLVLAVILIGFFLNRGSWRSIQKNFEFLAENYDLEVTQPEAKGFGLFKASPSVYGKWDEREMSVQTMSAGLKDSRHSETAVHLQTALREDCILLIRSKKGMNRLERSEFKKLIKVNGPTKEFNKRITITTNRPDWISEKITSSMCERILKDLGSTTGTILLVKGRMSYRELGLLSGAGTLARVDRMIEHLRWLTESLEDGEAMMDEAAR</sequence>
<dbReference type="EMBL" id="JACHVA010000028">
    <property type="protein sequence ID" value="MBC2600605.1"/>
    <property type="molecule type" value="Genomic_DNA"/>
</dbReference>
<comment type="caution">
    <text evidence="2">The sequence shown here is derived from an EMBL/GenBank/DDBJ whole genome shotgun (WGS) entry which is preliminary data.</text>
</comment>
<evidence type="ECO:0000313" key="2">
    <source>
        <dbReference type="EMBL" id="MBC2600605.1"/>
    </source>
</evidence>
<keyword evidence="1" id="KW-0472">Membrane</keyword>
<name>A0A7X1E2L6_9BACT</name>
<evidence type="ECO:0000256" key="1">
    <source>
        <dbReference type="SAM" id="Phobius"/>
    </source>
</evidence>
<evidence type="ECO:0000313" key="3">
    <source>
        <dbReference type="Proteomes" id="UP000525652"/>
    </source>
</evidence>
<proteinExistence type="predicted"/>
<keyword evidence="1" id="KW-0812">Transmembrane</keyword>